<dbReference type="RefSeq" id="XP_066702494.1">
    <property type="nucleotide sequence ID" value="XM_066842632.1"/>
</dbReference>
<organism evidence="1 2">
    <name type="scientific">Apiospora aurea</name>
    <dbReference type="NCBI Taxonomy" id="335848"/>
    <lineage>
        <taxon>Eukaryota</taxon>
        <taxon>Fungi</taxon>
        <taxon>Dikarya</taxon>
        <taxon>Ascomycota</taxon>
        <taxon>Pezizomycotina</taxon>
        <taxon>Sordariomycetes</taxon>
        <taxon>Xylariomycetidae</taxon>
        <taxon>Amphisphaeriales</taxon>
        <taxon>Apiosporaceae</taxon>
        <taxon>Apiospora</taxon>
    </lineage>
</organism>
<comment type="caution">
    <text evidence="1">The sequence shown here is derived from an EMBL/GenBank/DDBJ whole genome shotgun (WGS) entry which is preliminary data.</text>
</comment>
<sequence length="349" mass="39745">MDVYLANARRIFGRGYSTWLLHPTHSASDPQPVENHAAEHWRKEHSALTDELRLTQQAAIAWMNQSVELLPEQDWIRFLRTFCGAHMAQAPDRYLFPRRAWIVEAPWIKATTAATVNHDISLTRIVARLYAHTKRANFDDGEAVLAFDLVRGITECIMTKPLSEAQHRGLVAILSEIHSTGCEALASASPYLVVSWTFALRELSVALGVVAPSSGTNIIHLPPNLESVYPILHTIHQSVQRVGRAELAEQLVPRMVALCERARYFCFVENRKLGLYMAVGACYYTVVDFTRRSVRLVEKETSLKTDGNFTRVPMYIHTQPAPVPGHWEDLRLGDDDWDLCWWWQRLYVG</sequence>
<dbReference type="Proteomes" id="UP001391051">
    <property type="component" value="Unassembled WGS sequence"/>
</dbReference>
<accession>A0ABR1QKC8</accession>
<dbReference type="GeneID" id="92075694"/>
<name>A0ABR1QKC8_9PEZI</name>
<gene>
    <name evidence="1" type="ORF">PG986_006410</name>
</gene>
<evidence type="ECO:0000313" key="2">
    <source>
        <dbReference type="Proteomes" id="UP001391051"/>
    </source>
</evidence>
<dbReference type="EMBL" id="JAQQWE010000004">
    <property type="protein sequence ID" value="KAK7957188.1"/>
    <property type="molecule type" value="Genomic_DNA"/>
</dbReference>
<evidence type="ECO:0000313" key="1">
    <source>
        <dbReference type="EMBL" id="KAK7957188.1"/>
    </source>
</evidence>
<proteinExistence type="predicted"/>
<keyword evidence="2" id="KW-1185">Reference proteome</keyword>
<reference evidence="1 2" key="1">
    <citation type="submission" date="2023-01" db="EMBL/GenBank/DDBJ databases">
        <title>Analysis of 21 Apiospora genomes using comparative genomics revels a genus with tremendous synthesis potential of carbohydrate active enzymes and secondary metabolites.</title>
        <authorList>
            <person name="Sorensen T."/>
        </authorList>
    </citation>
    <scope>NUCLEOTIDE SEQUENCE [LARGE SCALE GENOMIC DNA]</scope>
    <source>
        <strain evidence="1 2">CBS 24483</strain>
    </source>
</reference>
<protein>
    <submittedName>
        <fullName evidence="1">Uncharacterized protein</fullName>
    </submittedName>
</protein>